<dbReference type="Proteomes" id="UP000179807">
    <property type="component" value="Unassembled WGS sequence"/>
</dbReference>
<accession>A0A1J4J3B3</accession>
<evidence type="ECO:0000313" key="3">
    <source>
        <dbReference type="EMBL" id="OHS93944.1"/>
    </source>
</evidence>
<dbReference type="SUPFAM" id="SSF52540">
    <property type="entry name" value="P-loop containing nucleoside triphosphate hydrolases"/>
    <property type="match status" value="1"/>
</dbReference>
<dbReference type="PANTHER" id="PTHR47978">
    <property type="match status" value="1"/>
</dbReference>
<comment type="caution">
    <text evidence="3">The sequence shown here is derived from an EMBL/GenBank/DDBJ whole genome shotgun (WGS) entry which is preliminary data.</text>
</comment>
<protein>
    <submittedName>
        <fullName evidence="3">GTP-binding protein YPT31/YPT8</fullName>
    </submittedName>
</protein>
<dbReference type="Pfam" id="PF00071">
    <property type="entry name" value="Ras"/>
    <property type="match status" value="1"/>
</dbReference>
<dbReference type="VEuPathDB" id="TrichDB:TRFO_39879"/>
<dbReference type="InterPro" id="IPR027417">
    <property type="entry name" value="P-loop_NTPase"/>
</dbReference>
<dbReference type="GO" id="GO:0005525">
    <property type="term" value="F:GTP binding"/>
    <property type="evidence" value="ECO:0007669"/>
    <property type="project" value="InterPro"/>
</dbReference>
<dbReference type="PROSITE" id="PS51419">
    <property type="entry name" value="RAB"/>
    <property type="match status" value="1"/>
</dbReference>
<dbReference type="InterPro" id="IPR001806">
    <property type="entry name" value="Small_GTPase"/>
</dbReference>
<dbReference type="RefSeq" id="XP_068347081.1">
    <property type="nucleotide sequence ID" value="XM_068512885.1"/>
</dbReference>
<feature type="compositionally biased region" description="Polar residues" evidence="2">
    <location>
        <begin position="193"/>
        <end position="215"/>
    </location>
</feature>
<dbReference type="CDD" id="cd00154">
    <property type="entry name" value="Rab"/>
    <property type="match status" value="1"/>
</dbReference>
<sequence>MKAKIVLIGDSGVGKTSMINRLTKNEFTIDYTPTVGGNVANYVINTDKGTVHFGVWDTAGQEQYRSLVPLYFQGADAIVIVYDITERRSFNSLSEWTSLIRENLRPDILIALVGNKLDAQDKRAVSTDEPTKACNEHNLFVFEEVSAKTGQGIQDLLEVIATNEKFFKVISTKKNDDSNEAPVNMPPAPAPNTSTPQNTSNPQNSPAQTNSSPANKKSKKGQNDQEMADATCKCSIA</sequence>
<dbReference type="NCBIfam" id="TIGR00231">
    <property type="entry name" value="small_GTP"/>
    <property type="match status" value="1"/>
</dbReference>
<dbReference type="SMART" id="SM00173">
    <property type="entry name" value="RAS"/>
    <property type="match status" value="1"/>
</dbReference>
<dbReference type="FunFam" id="3.40.50.300:FF:000808">
    <property type="entry name" value="Small GTP-binding protein, putative"/>
    <property type="match status" value="1"/>
</dbReference>
<proteinExistence type="predicted"/>
<dbReference type="Gene3D" id="3.40.50.300">
    <property type="entry name" value="P-loop containing nucleotide triphosphate hydrolases"/>
    <property type="match status" value="1"/>
</dbReference>
<gene>
    <name evidence="3" type="primary">YPT31</name>
    <name evidence="3" type="ORF">TRFO_39879</name>
</gene>
<dbReference type="GeneID" id="94847589"/>
<reference evidence="3" key="1">
    <citation type="submission" date="2016-10" db="EMBL/GenBank/DDBJ databases">
        <authorList>
            <person name="Benchimol M."/>
            <person name="Almeida L.G."/>
            <person name="Vasconcelos A.T."/>
            <person name="Perreira-Neves A."/>
            <person name="Rosa I.A."/>
            <person name="Tasca T."/>
            <person name="Bogo M.R."/>
            <person name="de Souza W."/>
        </authorList>
    </citation>
    <scope>NUCLEOTIDE SEQUENCE [LARGE SCALE GENOMIC DNA]</scope>
    <source>
        <strain evidence="3">K</strain>
    </source>
</reference>
<evidence type="ECO:0000256" key="2">
    <source>
        <dbReference type="SAM" id="MobiDB-lite"/>
    </source>
</evidence>
<dbReference type="PROSITE" id="PS51421">
    <property type="entry name" value="RAS"/>
    <property type="match status" value="1"/>
</dbReference>
<keyword evidence="4" id="KW-1185">Reference proteome</keyword>
<dbReference type="SMART" id="SM00177">
    <property type="entry name" value="ARF"/>
    <property type="match status" value="1"/>
</dbReference>
<dbReference type="SMART" id="SM00175">
    <property type="entry name" value="RAB"/>
    <property type="match status" value="1"/>
</dbReference>
<evidence type="ECO:0000256" key="1">
    <source>
        <dbReference type="ARBA" id="ARBA00022741"/>
    </source>
</evidence>
<evidence type="ECO:0000313" key="4">
    <source>
        <dbReference type="Proteomes" id="UP000179807"/>
    </source>
</evidence>
<name>A0A1J4J3B3_9EUKA</name>
<dbReference type="EMBL" id="MLAK01001362">
    <property type="protein sequence ID" value="OHS93944.1"/>
    <property type="molecule type" value="Genomic_DNA"/>
</dbReference>
<dbReference type="SMART" id="SM00176">
    <property type="entry name" value="RAN"/>
    <property type="match status" value="1"/>
</dbReference>
<dbReference type="GO" id="GO:0003924">
    <property type="term" value="F:GTPase activity"/>
    <property type="evidence" value="ECO:0007669"/>
    <property type="project" value="InterPro"/>
</dbReference>
<feature type="region of interest" description="Disordered" evidence="2">
    <location>
        <begin position="173"/>
        <end position="237"/>
    </location>
</feature>
<dbReference type="InterPro" id="IPR005225">
    <property type="entry name" value="Small_GTP-bd"/>
</dbReference>
<organism evidence="3 4">
    <name type="scientific">Tritrichomonas foetus</name>
    <dbReference type="NCBI Taxonomy" id="1144522"/>
    <lineage>
        <taxon>Eukaryota</taxon>
        <taxon>Metamonada</taxon>
        <taxon>Parabasalia</taxon>
        <taxon>Tritrichomonadida</taxon>
        <taxon>Tritrichomonadidae</taxon>
        <taxon>Tritrichomonas</taxon>
    </lineage>
</organism>
<dbReference type="SMART" id="SM00174">
    <property type="entry name" value="RHO"/>
    <property type="match status" value="1"/>
</dbReference>
<dbReference type="PRINTS" id="PR00449">
    <property type="entry name" value="RASTRNSFRMNG"/>
</dbReference>
<dbReference type="PROSITE" id="PS51420">
    <property type="entry name" value="RHO"/>
    <property type="match status" value="1"/>
</dbReference>
<dbReference type="AlphaFoldDB" id="A0A1J4J3B3"/>
<keyword evidence="1" id="KW-0547">Nucleotide-binding</keyword>